<evidence type="ECO:0000313" key="3">
    <source>
        <dbReference type="EMBL" id="APW39642.1"/>
    </source>
</evidence>
<evidence type="ECO:0000256" key="1">
    <source>
        <dbReference type="ARBA" id="ARBA00008791"/>
    </source>
</evidence>
<organism evidence="3 4">
    <name type="scientific">Rhodoferax koreensis</name>
    <dbReference type="NCBI Taxonomy" id="1842727"/>
    <lineage>
        <taxon>Bacteria</taxon>
        <taxon>Pseudomonadati</taxon>
        <taxon>Pseudomonadota</taxon>
        <taxon>Betaproteobacteria</taxon>
        <taxon>Burkholderiales</taxon>
        <taxon>Comamonadaceae</taxon>
        <taxon>Rhodoferax</taxon>
    </lineage>
</organism>
<dbReference type="SUPFAM" id="SSF52402">
    <property type="entry name" value="Adenine nucleotide alpha hydrolases-like"/>
    <property type="match status" value="2"/>
</dbReference>
<proteinExistence type="inferred from homology"/>
<dbReference type="AlphaFoldDB" id="A0A1P8K0W8"/>
<keyword evidence="4" id="KW-1185">Reference proteome</keyword>
<comment type="similarity">
    <text evidence="1">Belongs to the universal stress protein A family.</text>
</comment>
<evidence type="ECO:0000313" key="4">
    <source>
        <dbReference type="Proteomes" id="UP000186609"/>
    </source>
</evidence>
<dbReference type="RefSeq" id="WP_076202152.1">
    <property type="nucleotide sequence ID" value="NZ_CP019236.1"/>
</dbReference>
<dbReference type="InterPro" id="IPR006016">
    <property type="entry name" value="UspA"/>
</dbReference>
<dbReference type="InterPro" id="IPR006015">
    <property type="entry name" value="Universal_stress_UspA"/>
</dbReference>
<accession>A0A1P8K0W8</accession>
<sequence length="272" mass="29519">MKTLASILVHLDSSSHAAKRMQVARQLADAFDAETTVQYAVVSALQQYAASLRGGGQAVPIMEELDRARRAKAHRIFEAHAAGAPRLSWGEQLPSAPDGFMQRAFYADLLVLGQRDPDDTQGEDVPTDFVPDVMAATGKPTLLVPHAGPATEVGGTVLIAWKENREAARAVSAALPWLMRAKRVHALAYGDDAEFALVRLAGYLKHHGIDPVLHADRDTGDVGERLLSRAADLNGQLLVMGCYHHSRLRELLLGGSTRTLLERMTLPVLMAH</sequence>
<dbReference type="STRING" id="1842727.RD110_22550"/>
<dbReference type="Proteomes" id="UP000186609">
    <property type="component" value="Chromosome"/>
</dbReference>
<dbReference type="Pfam" id="PF00582">
    <property type="entry name" value="Usp"/>
    <property type="match status" value="1"/>
</dbReference>
<name>A0A1P8K0W8_9BURK</name>
<dbReference type="PRINTS" id="PR01438">
    <property type="entry name" value="UNVRSLSTRESS"/>
</dbReference>
<gene>
    <name evidence="3" type="ORF">RD110_22550</name>
</gene>
<protein>
    <recommendedName>
        <fullName evidence="2">UspA domain-containing protein</fullName>
    </recommendedName>
</protein>
<dbReference type="Gene3D" id="3.40.50.12370">
    <property type="match status" value="1"/>
</dbReference>
<dbReference type="PANTHER" id="PTHR46268">
    <property type="entry name" value="STRESS RESPONSE PROTEIN NHAX"/>
    <property type="match status" value="1"/>
</dbReference>
<feature type="domain" description="UspA" evidence="2">
    <location>
        <begin position="203"/>
        <end position="271"/>
    </location>
</feature>
<evidence type="ECO:0000259" key="2">
    <source>
        <dbReference type="Pfam" id="PF00582"/>
    </source>
</evidence>
<reference evidence="3 4" key="1">
    <citation type="submission" date="2017-01" db="EMBL/GenBank/DDBJ databases">
        <authorList>
            <person name="Mah S.A."/>
            <person name="Swanson W.J."/>
            <person name="Moy G.W."/>
            <person name="Vacquier V.D."/>
        </authorList>
    </citation>
    <scope>NUCLEOTIDE SEQUENCE [LARGE SCALE GENOMIC DNA]</scope>
    <source>
        <strain evidence="3 4">DCY110</strain>
    </source>
</reference>
<dbReference type="EMBL" id="CP019236">
    <property type="protein sequence ID" value="APW39642.1"/>
    <property type="molecule type" value="Genomic_DNA"/>
</dbReference>
<dbReference type="PANTHER" id="PTHR46268:SF15">
    <property type="entry name" value="UNIVERSAL STRESS PROTEIN HP_0031"/>
    <property type="match status" value="1"/>
</dbReference>
<dbReference type="CDD" id="cd00293">
    <property type="entry name" value="USP-like"/>
    <property type="match status" value="1"/>
</dbReference>
<dbReference type="OrthoDB" id="9804721at2"/>
<dbReference type="KEGG" id="rhy:RD110_22550"/>